<evidence type="ECO:0000256" key="7">
    <source>
        <dbReference type="ARBA" id="ARBA00022741"/>
    </source>
</evidence>
<feature type="binding site" evidence="13">
    <location>
        <begin position="287"/>
        <end position="290"/>
    </location>
    <ligand>
        <name>substrate</name>
    </ligand>
</feature>
<dbReference type="GO" id="GO:0042803">
    <property type="term" value="F:protein homodimerization activity"/>
    <property type="evidence" value="ECO:0007669"/>
    <property type="project" value="EnsemblFungi"/>
</dbReference>
<dbReference type="OrthoDB" id="2020073at2759"/>
<keyword evidence="9 10" id="KW-0460">Magnesium</keyword>
<dbReference type="InterPro" id="IPR005615">
    <property type="entry name" value="Glutathione_synthase"/>
</dbReference>
<dbReference type="InterPro" id="IPR014042">
    <property type="entry name" value="Glutathione_synthase_a-hlx"/>
</dbReference>
<comment type="subunit">
    <text evidence="3">Homodimer.</text>
</comment>
<keyword evidence="5 10" id="KW-0317">Glutathione biosynthesis</keyword>
<dbReference type="InterPro" id="IPR016185">
    <property type="entry name" value="PreATP-grasp_dom_sf"/>
</dbReference>
<evidence type="ECO:0000256" key="5">
    <source>
        <dbReference type="ARBA" id="ARBA00022684"/>
    </source>
</evidence>
<evidence type="ECO:0000259" key="14">
    <source>
        <dbReference type="Pfam" id="PF03199"/>
    </source>
</evidence>
<dbReference type="SUPFAM" id="SSF56059">
    <property type="entry name" value="Glutathione synthetase ATP-binding domain-like"/>
    <property type="match status" value="1"/>
</dbReference>
<dbReference type="GO" id="GO:0004363">
    <property type="term" value="F:glutathione synthase activity"/>
    <property type="evidence" value="ECO:0007669"/>
    <property type="project" value="UniProtKB-UniRule"/>
</dbReference>
<name>G0VJN2_NAUCA</name>
<keyword evidence="6 10" id="KW-0479">Metal-binding</keyword>
<feature type="binding site" evidence="11">
    <location>
        <position position="236"/>
    </location>
    <ligand>
        <name>substrate</name>
    </ligand>
</feature>
<comment type="cofactor">
    <cofactor evidence="10 12">
        <name>Mg(2+)</name>
        <dbReference type="ChEBI" id="CHEBI:18420"/>
    </cofactor>
    <text evidence="10 12">Binds 1 Mg(2+) ion per subunit.</text>
</comment>
<protein>
    <recommendedName>
        <fullName evidence="10">Glutathione synthetase</fullName>
        <shortName evidence="10">GSH-S</shortName>
        <ecNumber evidence="10">6.3.2.3</ecNumber>
    </recommendedName>
</protein>
<evidence type="ECO:0000313" key="16">
    <source>
        <dbReference type="Proteomes" id="UP000001640"/>
    </source>
</evidence>
<feature type="binding site" evidence="12">
    <location>
        <position position="388"/>
    </location>
    <ligand>
        <name>Mg(2+)</name>
        <dbReference type="ChEBI" id="CHEBI:18420"/>
    </ligand>
</feature>
<dbReference type="Gene3D" id="1.10.1080.10">
    <property type="entry name" value="Glutathione Synthetase, Chain A, domain 3"/>
    <property type="match status" value="1"/>
</dbReference>
<dbReference type="EMBL" id="HE576760">
    <property type="protein sequence ID" value="CCC71712.1"/>
    <property type="molecule type" value="Genomic_DNA"/>
</dbReference>
<dbReference type="FunFam" id="3.40.50.1760:FF:000001">
    <property type="entry name" value="Glutathione synthetase"/>
    <property type="match status" value="1"/>
</dbReference>
<feature type="binding site" evidence="13">
    <location>
        <begin position="481"/>
        <end position="482"/>
    </location>
    <ligand>
        <name>substrate</name>
    </ligand>
</feature>
<evidence type="ECO:0000256" key="13">
    <source>
        <dbReference type="PIRSR" id="PIRSR001558-3"/>
    </source>
</evidence>
<dbReference type="Gene3D" id="3.30.1490.50">
    <property type="match status" value="1"/>
</dbReference>
<accession>G0VJN2</accession>
<feature type="binding site" evidence="11">
    <location>
        <position position="444"/>
    </location>
    <ligand>
        <name>ATP</name>
        <dbReference type="ChEBI" id="CHEBI:30616"/>
    </ligand>
</feature>
<dbReference type="eggNOG" id="KOG0021">
    <property type="taxonomic scope" value="Eukaryota"/>
</dbReference>
<feature type="binding site" evidence="11">
    <location>
        <position position="395"/>
    </location>
    <ligand>
        <name>ATP</name>
        <dbReference type="ChEBI" id="CHEBI:30616"/>
    </ligand>
</feature>
<evidence type="ECO:0000256" key="12">
    <source>
        <dbReference type="PIRSR" id="PIRSR001558-2"/>
    </source>
</evidence>
<dbReference type="GO" id="GO:0005829">
    <property type="term" value="C:cytosol"/>
    <property type="evidence" value="ECO:0007669"/>
    <property type="project" value="TreeGrafter"/>
</dbReference>
<keyword evidence="4 10" id="KW-0436">Ligase</keyword>
<dbReference type="InterPro" id="IPR004887">
    <property type="entry name" value="GSH_synth_subst-bd"/>
</dbReference>
<feature type="binding site" evidence="11">
    <location>
        <begin position="384"/>
        <end position="393"/>
    </location>
    <ligand>
        <name>ATP</name>
        <dbReference type="ChEBI" id="CHEBI:30616"/>
    </ligand>
</feature>
<dbReference type="UniPathway" id="UPA00142">
    <property type="reaction ID" value="UER00210"/>
</dbReference>
<dbReference type="FunFam" id="3.30.1490.50:FF:000002">
    <property type="entry name" value="Glutathione synthetase"/>
    <property type="match status" value="1"/>
</dbReference>
<feature type="binding site" evidence="13">
    <location>
        <begin position="151"/>
        <end position="154"/>
    </location>
    <ligand>
        <name>substrate</name>
    </ligand>
</feature>
<dbReference type="InterPro" id="IPR014049">
    <property type="entry name" value="Glutathione_synthase_N_euk"/>
</dbReference>
<dbReference type="Gene3D" id="3.40.50.1760">
    <property type="entry name" value="Glutathione synthase, substrate-binding domain superfamily, eukaryotic"/>
    <property type="match status" value="1"/>
</dbReference>
<dbReference type="InterPro" id="IPR014709">
    <property type="entry name" value="Glutathione_synthase_C_euk"/>
</dbReference>
<dbReference type="Pfam" id="PF03199">
    <property type="entry name" value="GSH_synthase"/>
    <property type="match status" value="1"/>
</dbReference>
<feature type="binding site" evidence="13">
    <location>
        <begin position="230"/>
        <end position="232"/>
    </location>
    <ligand>
        <name>substrate</name>
    </ligand>
</feature>
<proteinExistence type="inferred from homology"/>
<feature type="binding site" evidence="11">
    <location>
        <begin position="417"/>
        <end position="420"/>
    </location>
    <ligand>
        <name>ATP</name>
        <dbReference type="ChEBI" id="CHEBI:30616"/>
    </ligand>
</feature>
<feature type="binding site" evidence="11">
    <location>
        <position position="470"/>
    </location>
    <ligand>
        <name>substrate</name>
    </ligand>
</feature>
<keyword evidence="7 10" id="KW-0547">Nucleotide-binding</keyword>
<comment type="catalytic activity">
    <reaction evidence="10">
        <text>gamma-L-glutamyl-L-cysteine + glycine + ATP = glutathione + ADP + phosphate + H(+)</text>
        <dbReference type="Rhea" id="RHEA:13557"/>
        <dbReference type="ChEBI" id="CHEBI:15378"/>
        <dbReference type="ChEBI" id="CHEBI:30616"/>
        <dbReference type="ChEBI" id="CHEBI:43474"/>
        <dbReference type="ChEBI" id="CHEBI:57305"/>
        <dbReference type="ChEBI" id="CHEBI:57925"/>
        <dbReference type="ChEBI" id="CHEBI:58173"/>
        <dbReference type="ChEBI" id="CHEBI:456216"/>
        <dbReference type="EC" id="6.3.2.3"/>
    </reaction>
</comment>
<dbReference type="KEGG" id="ncs:NCAS_0I00440"/>
<feature type="binding site" evidence="11">
    <location>
        <position position="472"/>
    </location>
    <ligand>
        <name>ATP</name>
        <dbReference type="ChEBI" id="CHEBI:30616"/>
    </ligand>
</feature>
<evidence type="ECO:0000256" key="4">
    <source>
        <dbReference type="ARBA" id="ARBA00022598"/>
    </source>
</evidence>
<dbReference type="GO" id="GO:0000287">
    <property type="term" value="F:magnesium ion binding"/>
    <property type="evidence" value="ECO:0007669"/>
    <property type="project" value="UniProtKB-UniRule"/>
</dbReference>
<feature type="binding site" evidence="11">
    <location>
        <position position="326"/>
    </location>
    <ligand>
        <name>ATP</name>
        <dbReference type="ChEBI" id="CHEBI:30616"/>
    </ligand>
</feature>
<evidence type="ECO:0000256" key="2">
    <source>
        <dbReference type="ARBA" id="ARBA00010385"/>
    </source>
</evidence>
<dbReference type="EC" id="6.3.2.3" evidence="10"/>
<reference evidence="15 16" key="1">
    <citation type="journal article" date="2011" name="Proc. Natl. Acad. Sci. U.S.A.">
        <title>Evolutionary erosion of yeast sex chromosomes by mating-type switching accidents.</title>
        <authorList>
            <person name="Gordon J.L."/>
            <person name="Armisen D."/>
            <person name="Proux-Wera E."/>
            <person name="Oheigeartaigh S.S."/>
            <person name="Byrne K.P."/>
            <person name="Wolfe K.H."/>
        </authorList>
    </citation>
    <scope>NUCLEOTIDE SEQUENCE [LARGE SCALE GENOMIC DNA]</scope>
    <source>
        <strain evidence="16">ATCC 76901 / BCRC 22586 / CBS 4309 / NBRC 1992 / NRRL Y-12630</strain>
    </source>
</reference>
<dbReference type="InterPro" id="IPR037013">
    <property type="entry name" value="GSH-S_sub-bd_sf"/>
</dbReference>
<comment type="similarity">
    <text evidence="2 10">Belongs to the eukaryotic GSH synthase family.</text>
</comment>
<evidence type="ECO:0000256" key="10">
    <source>
        <dbReference type="PIRNR" id="PIRNR001558"/>
    </source>
</evidence>
<dbReference type="HOGENOM" id="CLU_025152_2_1_1"/>
<feature type="binding site" evidence="11">
    <location>
        <position position="147"/>
    </location>
    <ligand>
        <name>ATP</name>
        <dbReference type="ChEBI" id="CHEBI:30616"/>
    </ligand>
</feature>
<feature type="domain" description="Glutathione synthase substrate-binding" evidence="14">
    <location>
        <begin position="221"/>
        <end position="323"/>
    </location>
</feature>
<comment type="pathway">
    <text evidence="1 10">Sulfur metabolism; glutathione biosynthesis; glutathione from L-cysteine and L-glutamate: step 2/2.</text>
</comment>
<dbReference type="Gene3D" id="3.30.1490.80">
    <property type="match status" value="1"/>
</dbReference>
<keyword evidence="16" id="KW-1185">Reference proteome</keyword>
<evidence type="ECO:0000256" key="1">
    <source>
        <dbReference type="ARBA" id="ARBA00004965"/>
    </source>
</evidence>
<keyword evidence="8 10" id="KW-0067">ATP-binding</keyword>
<dbReference type="InParanoid" id="G0VJN2"/>
<dbReference type="GO" id="GO:0005524">
    <property type="term" value="F:ATP binding"/>
    <property type="evidence" value="ECO:0007669"/>
    <property type="project" value="UniProtKB-UniRule"/>
</dbReference>
<feature type="binding site" evidence="11">
    <location>
        <position position="131"/>
    </location>
    <ligand>
        <name>substrate</name>
    </ligand>
</feature>
<evidence type="ECO:0000256" key="6">
    <source>
        <dbReference type="ARBA" id="ARBA00022723"/>
    </source>
</evidence>
<dbReference type="OMA" id="NGLVMYP"/>
<dbReference type="PANTHER" id="PTHR11130">
    <property type="entry name" value="GLUTATHIONE SYNTHETASE"/>
    <property type="match status" value="1"/>
</dbReference>
<dbReference type="GeneID" id="96905403"/>
<feature type="binding site" evidence="12">
    <location>
        <position position="149"/>
    </location>
    <ligand>
        <name>Mg(2+)</name>
        <dbReference type="ChEBI" id="CHEBI:18420"/>
    </ligand>
</feature>
<organism evidence="15 16">
    <name type="scientific">Naumovozyma castellii</name>
    <name type="common">Yeast</name>
    <name type="synonym">Saccharomyces castellii</name>
    <dbReference type="NCBI Taxonomy" id="27288"/>
    <lineage>
        <taxon>Eukaryota</taxon>
        <taxon>Fungi</taxon>
        <taxon>Dikarya</taxon>
        <taxon>Ascomycota</taxon>
        <taxon>Saccharomycotina</taxon>
        <taxon>Saccharomycetes</taxon>
        <taxon>Saccharomycetales</taxon>
        <taxon>Saccharomycetaceae</taxon>
        <taxon>Naumovozyma</taxon>
    </lineage>
</organism>
<dbReference type="STRING" id="1064592.G0VJN2"/>
<evidence type="ECO:0000256" key="3">
    <source>
        <dbReference type="ARBA" id="ARBA00011738"/>
    </source>
</evidence>
<dbReference type="RefSeq" id="XP_003678058.1">
    <property type="nucleotide sequence ID" value="XM_003678010.1"/>
</dbReference>
<dbReference type="SUPFAM" id="SSF52440">
    <property type="entry name" value="PreATP-grasp domain"/>
    <property type="match status" value="1"/>
</dbReference>
<evidence type="ECO:0000256" key="9">
    <source>
        <dbReference type="ARBA" id="ARBA00022842"/>
    </source>
</evidence>
<evidence type="ECO:0000256" key="8">
    <source>
        <dbReference type="ARBA" id="ARBA00022840"/>
    </source>
</evidence>
<sequence length="494" mass="55710">MTSKKPALPQLSKESLEKHLLPELYQWALSHGLLVYKPETPQTQTAMVALTTYPTPVPRACFESAQEVQVPFNELYARISSSDWLYKETKLLSASDEDFTGKLFAIQLKLDEFATTVSKDVIQPLRLGIFRSDYIVDKNSNSIKQVEFNTVSVSFSGFSGKVAALHQTLDSKGLYQEESNRTPFFQPNYEIPVSFPSAGFAKAMEVALSKYDTPNDRANLVVAFIVQRGERNVFDQKCIENELWENHGIKTVRLNFDDVLTELKLDANSNRLYMKHTGQEVGLVYYRTGYTTSDYEIEKDWDARFFLEKSYAIKAPDLMTQLSGAKKVQQLLTDDTILTKFVKDEHVKDQLKETFVKIFPLDDTPLGEEGKRLAMESPHNYVLKPQREGGGNNIYKEDIPGFLRGLDKDQWNGYILMELIDSDATEGNIICNGDSTFAVPILSELGVYGTVLFDHDSNILYNESPGWLLRSKFGDSNEGGVAAGFGCLDSVVLY</sequence>
<gene>
    <name evidence="15" type="primary">NCAS0I00440</name>
    <name evidence="15" type="ordered locus">NCAS_0I00440</name>
</gene>
<evidence type="ECO:0000256" key="11">
    <source>
        <dbReference type="PIRSR" id="PIRSR001558-1"/>
    </source>
</evidence>
<dbReference type="PANTHER" id="PTHR11130:SF0">
    <property type="entry name" value="GLUTATHIONE SYNTHETASE"/>
    <property type="match status" value="1"/>
</dbReference>
<dbReference type="NCBIfam" id="TIGR01986">
    <property type="entry name" value="glut_syn_euk"/>
    <property type="match status" value="1"/>
</dbReference>
<feature type="binding site" evidence="11">
    <location>
        <position position="478"/>
    </location>
    <ligand>
        <name>ATP</name>
        <dbReference type="ChEBI" id="CHEBI:30616"/>
    </ligand>
</feature>
<dbReference type="FunCoup" id="G0VJN2">
    <property type="interactions" value="947"/>
</dbReference>
<dbReference type="Gene3D" id="3.30.470.20">
    <property type="entry name" value="ATP-grasp fold, B domain"/>
    <property type="match status" value="1"/>
</dbReference>
<evidence type="ECO:0000313" key="15">
    <source>
        <dbReference type="EMBL" id="CCC71712.1"/>
    </source>
</evidence>
<dbReference type="AlphaFoldDB" id="G0VJN2"/>
<reference key="2">
    <citation type="submission" date="2011-08" db="EMBL/GenBank/DDBJ databases">
        <title>Genome sequence of Naumovozyma castellii.</title>
        <authorList>
            <person name="Gordon J.L."/>
            <person name="Armisen D."/>
            <person name="Proux-Wera E."/>
            <person name="OhEigeartaigh S.S."/>
            <person name="Byrne K.P."/>
            <person name="Wolfe K.H."/>
        </authorList>
    </citation>
    <scope>NUCLEOTIDE SEQUENCE</scope>
    <source>
        <strain>Type strain:CBS 4309</strain>
    </source>
</reference>
<dbReference type="Pfam" id="PF03917">
    <property type="entry name" value="GSH_synth_ATP"/>
    <property type="match status" value="1"/>
</dbReference>
<dbReference type="PIRSF" id="PIRSF001558">
    <property type="entry name" value="GSHase"/>
    <property type="match status" value="1"/>
</dbReference>
<feature type="binding site" evidence="12">
    <location>
        <position position="147"/>
    </location>
    <ligand>
        <name>Mg(2+)</name>
        <dbReference type="ChEBI" id="CHEBI:18420"/>
    </ligand>
</feature>
<dbReference type="GO" id="GO:0043295">
    <property type="term" value="F:glutathione binding"/>
    <property type="evidence" value="ECO:0007669"/>
    <property type="project" value="UniProtKB-UniRule"/>
</dbReference>
<dbReference type="Proteomes" id="UP000001640">
    <property type="component" value="Chromosome 9"/>
</dbReference>